<dbReference type="EMBL" id="JASCZI010274495">
    <property type="protein sequence ID" value="MED6226017.1"/>
    <property type="molecule type" value="Genomic_DNA"/>
</dbReference>
<name>A0ABU6ZVF7_9FABA</name>
<feature type="region of interest" description="Disordered" evidence="1">
    <location>
        <begin position="18"/>
        <end position="54"/>
    </location>
</feature>
<evidence type="ECO:0000313" key="3">
    <source>
        <dbReference type="Proteomes" id="UP001341840"/>
    </source>
</evidence>
<sequence length="119" mass="12613">RAPKSLFGEALLAHTHLSHEPPTFRLDTTGYAGSPKPLEVEPGLSRKAPNAADSAQLHPENLKAGPKLEADSCTNVFDDKIVALQKNKTLLETDDGKSPGLGIRFDSNPGPLFVTGLAS</sequence>
<evidence type="ECO:0000256" key="1">
    <source>
        <dbReference type="SAM" id="MobiDB-lite"/>
    </source>
</evidence>
<comment type="caution">
    <text evidence="2">The sequence shown here is derived from an EMBL/GenBank/DDBJ whole genome shotgun (WGS) entry which is preliminary data.</text>
</comment>
<feature type="non-terminal residue" evidence="2">
    <location>
        <position position="1"/>
    </location>
</feature>
<organism evidence="2 3">
    <name type="scientific">Stylosanthes scabra</name>
    <dbReference type="NCBI Taxonomy" id="79078"/>
    <lineage>
        <taxon>Eukaryota</taxon>
        <taxon>Viridiplantae</taxon>
        <taxon>Streptophyta</taxon>
        <taxon>Embryophyta</taxon>
        <taxon>Tracheophyta</taxon>
        <taxon>Spermatophyta</taxon>
        <taxon>Magnoliopsida</taxon>
        <taxon>eudicotyledons</taxon>
        <taxon>Gunneridae</taxon>
        <taxon>Pentapetalae</taxon>
        <taxon>rosids</taxon>
        <taxon>fabids</taxon>
        <taxon>Fabales</taxon>
        <taxon>Fabaceae</taxon>
        <taxon>Papilionoideae</taxon>
        <taxon>50 kb inversion clade</taxon>
        <taxon>dalbergioids sensu lato</taxon>
        <taxon>Dalbergieae</taxon>
        <taxon>Pterocarpus clade</taxon>
        <taxon>Stylosanthes</taxon>
    </lineage>
</organism>
<evidence type="ECO:0000313" key="2">
    <source>
        <dbReference type="EMBL" id="MED6226017.1"/>
    </source>
</evidence>
<protein>
    <submittedName>
        <fullName evidence="2">Uncharacterized protein</fullName>
    </submittedName>
</protein>
<reference evidence="2 3" key="1">
    <citation type="journal article" date="2023" name="Plants (Basel)">
        <title>Bridging the Gap: Combining Genomics and Transcriptomics Approaches to Understand Stylosanthes scabra, an Orphan Legume from the Brazilian Caatinga.</title>
        <authorList>
            <person name="Ferreira-Neto J.R.C."/>
            <person name="da Silva M.D."/>
            <person name="Binneck E."/>
            <person name="de Melo N.F."/>
            <person name="da Silva R.H."/>
            <person name="de Melo A.L.T.M."/>
            <person name="Pandolfi V."/>
            <person name="Bustamante F.O."/>
            <person name="Brasileiro-Vidal A.C."/>
            <person name="Benko-Iseppon A.M."/>
        </authorList>
    </citation>
    <scope>NUCLEOTIDE SEQUENCE [LARGE SCALE GENOMIC DNA]</scope>
    <source>
        <tissue evidence="2">Leaves</tissue>
    </source>
</reference>
<proteinExistence type="predicted"/>
<keyword evidence="3" id="KW-1185">Reference proteome</keyword>
<accession>A0ABU6ZVF7</accession>
<gene>
    <name evidence="2" type="ORF">PIB30_099279</name>
</gene>
<dbReference type="Proteomes" id="UP001341840">
    <property type="component" value="Unassembled WGS sequence"/>
</dbReference>